<dbReference type="Gene3D" id="3.40.190.10">
    <property type="entry name" value="Periplasmic binding protein-like II"/>
    <property type="match status" value="2"/>
</dbReference>
<dbReference type="InterPro" id="IPR000847">
    <property type="entry name" value="LysR_HTH_N"/>
</dbReference>
<feature type="domain" description="HTH lysR-type" evidence="5">
    <location>
        <begin position="1"/>
        <end position="58"/>
    </location>
</feature>
<organism evidence="6 7">
    <name type="scientific">Candidatus Enterococcus moelleringii</name>
    <dbReference type="NCBI Taxonomy" id="2815325"/>
    <lineage>
        <taxon>Bacteria</taxon>
        <taxon>Bacillati</taxon>
        <taxon>Bacillota</taxon>
        <taxon>Bacilli</taxon>
        <taxon>Lactobacillales</taxon>
        <taxon>Enterococcaceae</taxon>
        <taxon>Enterococcus</taxon>
    </lineage>
</organism>
<comment type="similarity">
    <text evidence="1">Belongs to the LysR transcriptional regulatory family.</text>
</comment>
<dbReference type="PANTHER" id="PTHR30346">
    <property type="entry name" value="TRANSCRIPTIONAL DUAL REGULATOR HCAR-RELATED"/>
    <property type="match status" value="1"/>
</dbReference>
<evidence type="ECO:0000256" key="1">
    <source>
        <dbReference type="ARBA" id="ARBA00009437"/>
    </source>
</evidence>
<keyword evidence="2" id="KW-0805">Transcription regulation</keyword>
<proteinExistence type="inferred from homology"/>
<dbReference type="PROSITE" id="PS50931">
    <property type="entry name" value="HTH_LYSR"/>
    <property type="match status" value="1"/>
</dbReference>
<dbReference type="PANTHER" id="PTHR30346:SF28">
    <property type="entry name" value="HTH-TYPE TRANSCRIPTIONAL REGULATOR CYNR"/>
    <property type="match status" value="1"/>
</dbReference>
<dbReference type="SUPFAM" id="SSF53850">
    <property type="entry name" value="Periplasmic binding protein-like II"/>
    <property type="match status" value="1"/>
</dbReference>
<evidence type="ECO:0000256" key="2">
    <source>
        <dbReference type="ARBA" id="ARBA00023015"/>
    </source>
</evidence>
<dbReference type="CDD" id="cd05466">
    <property type="entry name" value="PBP2_LTTR_substrate"/>
    <property type="match status" value="1"/>
</dbReference>
<dbReference type="Gene3D" id="1.10.10.10">
    <property type="entry name" value="Winged helix-like DNA-binding domain superfamily/Winged helix DNA-binding domain"/>
    <property type="match status" value="1"/>
</dbReference>
<accession>A0ABS3L8Y9</accession>
<dbReference type="Pfam" id="PF03466">
    <property type="entry name" value="LysR_substrate"/>
    <property type="match status" value="1"/>
</dbReference>
<sequence>MLFKQMNYFVTVVEKNSFTEAAAESFVSQSAISQQIQALEEELGVELLQRQHRKFTLTPAGEHFYREAKQMLAQIDELVTETKRIAEDEETQLNLGYLRVYSGQELHQAIAEFSMTYPEVSINIVNGTHEELYQELRQNTVDVVLSDQRRAFSDEYVNFELVQPEVQIELSARNPLSQQDAIDIQASKGIPCILIANSEQQASEEDFYRNTLGFDGTFLFAESLEEGRMMVIGNRGFLPIEVAGTLPAPAVSVKRLPLTKNGKALIRNYCAFWRKERTNYYIEEFANVLKKLFDEEE</sequence>
<dbReference type="RefSeq" id="WP_207672993.1">
    <property type="nucleotide sequence ID" value="NZ_JAFREM010000012.1"/>
</dbReference>
<evidence type="ECO:0000313" key="7">
    <source>
        <dbReference type="Proteomes" id="UP000664601"/>
    </source>
</evidence>
<dbReference type="InterPro" id="IPR005119">
    <property type="entry name" value="LysR_subst-bd"/>
</dbReference>
<reference evidence="6 7" key="1">
    <citation type="submission" date="2021-03" db="EMBL/GenBank/DDBJ databases">
        <title>Enterococcal diversity collection.</title>
        <authorList>
            <person name="Gilmore M.S."/>
            <person name="Schwartzman J."/>
            <person name="Van Tyne D."/>
            <person name="Martin M."/>
            <person name="Earl A.M."/>
            <person name="Manson A.L."/>
            <person name="Straub T."/>
            <person name="Salamzade R."/>
            <person name="Saavedra J."/>
            <person name="Lebreton F."/>
            <person name="Prichula J."/>
            <person name="Schaufler K."/>
            <person name="Gaca A."/>
            <person name="Sgardioli B."/>
            <person name="Wagenaar J."/>
            <person name="Strong T."/>
        </authorList>
    </citation>
    <scope>NUCLEOTIDE SEQUENCE [LARGE SCALE GENOMIC DNA]</scope>
    <source>
        <strain evidence="6 7">669A</strain>
    </source>
</reference>
<dbReference type="PRINTS" id="PR00039">
    <property type="entry name" value="HTHLYSR"/>
</dbReference>
<dbReference type="Proteomes" id="UP000664601">
    <property type="component" value="Unassembled WGS sequence"/>
</dbReference>
<comment type="caution">
    <text evidence="6">The sequence shown here is derived from an EMBL/GenBank/DDBJ whole genome shotgun (WGS) entry which is preliminary data.</text>
</comment>
<dbReference type="Pfam" id="PF00126">
    <property type="entry name" value="HTH_1"/>
    <property type="match status" value="1"/>
</dbReference>
<dbReference type="InterPro" id="IPR036388">
    <property type="entry name" value="WH-like_DNA-bd_sf"/>
</dbReference>
<evidence type="ECO:0000256" key="4">
    <source>
        <dbReference type="ARBA" id="ARBA00023163"/>
    </source>
</evidence>
<dbReference type="InterPro" id="IPR036390">
    <property type="entry name" value="WH_DNA-bd_sf"/>
</dbReference>
<gene>
    <name evidence="6" type="ORF">JZO70_07825</name>
</gene>
<dbReference type="EMBL" id="JAFREM010000012">
    <property type="protein sequence ID" value="MBO1306065.1"/>
    <property type="molecule type" value="Genomic_DNA"/>
</dbReference>
<keyword evidence="7" id="KW-1185">Reference proteome</keyword>
<name>A0ABS3L8Y9_9ENTE</name>
<evidence type="ECO:0000256" key="3">
    <source>
        <dbReference type="ARBA" id="ARBA00023125"/>
    </source>
</evidence>
<evidence type="ECO:0000259" key="5">
    <source>
        <dbReference type="PROSITE" id="PS50931"/>
    </source>
</evidence>
<dbReference type="SUPFAM" id="SSF46785">
    <property type="entry name" value="Winged helix' DNA-binding domain"/>
    <property type="match status" value="1"/>
</dbReference>
<keyword evidence="4" id="KW-0804">Transcription</keyword>
<keyword evidence="3" id="KW-0238">DNA-binding</keyword>
<protein>
    <submittedName>
        <fullName evidence="6">LysR family transcriptional regulator</fullName>
    </submittedName>
</protein>
<evidence type="ECO:0000313" key="6">
    <source>
        <dbReference type="EMBL" id="MBO1306065.1"/>
    </source>
</evidence>